<protein>
    <submittedName>
        <fullName evidence="4">Site-specific recombinase XerD</fullName>
    </submittedName>
</protein>
<reference evidence="5" key="1">
    <citation type="submission" date="2016-10" db="EMBL/GenBank/DDBJ databases">
        <authorList>
            <person name="Varghese N."/>
            <person name="Submissions S."/>
        </authorList>
    </citation>
    <scope>NUCLEOTIDE SEQUENCE [LARGE SCALE GENOMIC DNA]</scope>
    <source>
        <strain evidence="5">Nm76</strain>
    </source>
</reference>
<dbReference type="SUPFAM" id="SSF56349">
    <property type="entry name" value="DNA breaking-rejoining enzymes"/>
    <property type="match status" value="1"/>
</dbReference>
<keyword evidence="5" id="KW-1185">Reference proteome</keyword>
<dbReference type="GO" id="GO:0015074">
    <property type="term" value="P:DNA integration"/>
    <property type="evidence" value="ECO:0007669"/>
    <property type="project" value="InterPro"/>
</dbReference>
<feature type="domain" description="Tyr recombinase" evidence="3">
    <location>
        <begin position="110"/>
        <end position="304"/>
    </location>
</feature>
<dbReference type="InterPro" id="IPR011010">
    <property type="entry name" value="DNA_brk_join_enz"/>
</dbReference>
<dbReference type="Pfam" id="PF00589">
    <property type="entry name" value="Phage_integrase"/>
    <property type="match status" value="1"/>
</dbReference>
<organism evidence="4 5">
    <name type="scientific">Nitrosomonas oligotropha</name>
    <dbReference type="NCBI Taxonomy" id="42354"/>
    <lineage>
        <taxon>Bacteria</taxon>
        <taxon>Pseudomonadati</taxon>
        <taxon>Pseudomonadota</taxon>
        <taxon>Betaproteobacteria</taxon>
        <taxon>Nitrosomonadales</taxon>
        <taxon>Nitrosomonadaceae</taxon>
        <taxon>Nitrosomonas</taxon>
    </lineage>
</organism>
<dbReference type="GO" id="GO:0003677">
    <property type="term" value="F:DNA binding"/>
    <property type="evidence" value="ECO:0007669"/>
    <property type="project" value="UniProtKB-KW"/>
</dbReference>
<dbReference type="PANTHER" id="PTHR34605:SF3">
    <property type="entry name" value="P CELL-TYPE AGGLUTINATION PROTEIN MAP4-LIKE-RELATED"/>
    <property type="match status" value="1"/>
</dbReference>
<dbReference type="RefSeq" id="WP_090322918.1">
    <property type="nucleotide sequence ID" value="NZ_FNOE01000071.1"/>
</dbReference>
<sequence>MKIKPILASRDTRKKVRTYLAATQAKNTQLAYRSDIAHFLESGGKIPATPHCVASYLAVHANTLSLATLNRRVVAIGHAHKDKGFASPTRSALVTDTLRGIRRINGSKQRQVMPLLKTDLVKITRKLTGLIGLRDKALLLIGFAGAFRRSELVALQVEDVRFVTEGVLIQMRRSKTDQNGIGRNVAIPYTNGRQCPVQALKLWLKKSAIKTGTLFRRMNRFEQITDYGLCAASVALIIKQRVAEVGLNPKQYSGHSLRAGLVTSAAKAGVSCWKIRQQTAHKSDVMLQRYIRDGQLFHNNAVSKIW</sequence>
<dbReference type="CDD" id="cd00799">
    <property type="entry name" value="INT_Cre_C"/>
    <property type="match status" value="1"/>
</dbReference>
<dbReference type="PROSITE" id="PS51898">
    <property type="entry name" value="TYR_RECOMBINASE"/>
    <property type="match status" value="1"/>
</dbReference>
<evidence type="ECO:0000313" key="5">
    <source>
        <dbReference type="Proteomes" id="UP000198814"/>
    </source>
</evidence>
<dbReference type="InterPro" id="IPR013762">
    <property type="entry name" value="Integrase-like_cat_sf"/>
</dbReference>
<dbReference type="PANTHER" id="PTHR34605">
    <property type="entry name" value="PHAGE_INTEGRASE DOMAIN-CONTAINING PROTEIN"/>
    <property type="match status" value="1"/>
</dbReference>
<name>A0A1H8VP17_9PROT</name>
<dbReference type="Gene3D" id="1.10.150.130">
    <property type="match status" value="1"/>
</dbReference>
<gene>
    <name evidence="4" type="ORF">SAMN05216333_1712</name>
</gene>
<dbReference type="InterPro" id="IPR010998">
    <property type="entry name" value="Integrase_recombinase_N"/>
</dbReference>
<accession>A0A1H8VP17</accession>
<dbReference type="Gene3D" id="1.10.443.10">
    <property type="entry name" value="Intergrase catalytic core"/>
    <property type="match status" value="1"/>
</dbReference>
<keyword evidence="1" id="KW-0238">DNA-binding</keyword>
<evidence type="ECO:0000313" key="4">
    <source>
        <dbReference type="EMBL" id="SEP17135.1"/>
    </source>
</evidence>
<dbReference type="InterPro" id="IPR052925">
    <property type="entry name" value="Phage_Integrase-like_Recomb"/>
</dbReference>
<evidence type="ECO:0000256" key="1">
    <source>
        <dbReference type="ARBA" id="ARBA00023125"/>
    </source>
</evidence>
<evidence type="ECO:0000259" key="3">
    <source>
        <dbReference type="PROSITE" id="PS51898"/>
    </source>
</evidence>
<dbReference type="STRING" id="42354.SAMN05216333_1712"/>
<proteinExistence type="predicted"/>
<dbReference type="SUPFAM" id="SSF47823">
    <property type="entry name" value="lambda integrase-like, N-terminal domain"/>
    <property type="match status" value="1"/>
</dbReference>
<dbReference type="EMBL" id="FODO01000071">
    <property type="protein sequence ID" value="SEP17135.1"/>
    <property type="molecule type" value="Genomic_DNA"/>
</dbReference>
<keyword evidence="2" id="KW-0233">DNA recombination</keyword>
<evidence type="ECO:0000256" key="2">
    <source>
        <dbReference type="ARBA" id="ARBA00023172"/>
    </source>
</evidence>
<dbReference type="InterPro" id="IPR002104">
    <property type="entry name" value="Integrase_catalytic"/>
</dbReference>
<dbReference type="Proteomes" id="UP000198814">
    <property type="component" value="Unassembled WGS sequence"/>
</dbReference>
<dbReference type="AlphaFoldDB" id="A0A1H8VP17"/>
<dbReference type="GO" id="GO:0006310">
    <property type="term" value="P:DNA recombination"/>
    <property type="evidence" value="ECO:0007669"/>
    <property type="project" value="UniProtKB-KW"/>
</dbReference>
<dbReference type="OrthoDB" id="8630841at2"/>